<evidence type="ECO:0000313" key="6">
    <source>
        <dbReference type="EMBL" id="TVU24421.1"/>
    </source>
</evidence>
<dbReference type="SUPFAM" id="SSF50978">
    <property type="entry name" value="WD40 repeat-like"/>
    <property type="match status" value="1"/>
</dbReference>
<dbReference type="GO" id="GO:0003743">
    <property type="term" value="F:translation initiation factor activity"/>
    <property type="evidence" value="ECO:0007669"/>
    <property type="project" value="TreeGrafter"/>
</dbReference>
<proteinExistence type="inferred from homology"/>
<dbReference type="GO" id="GO:0071541">
    <property type="term" value="C:eukaryotic translation initiation factor 3 complex, eIF3m"/>
    <property type="evidence" value="ECO:0007669"/>
    <property type="project" value="TreeGrafter"/>
</dbReference>
<dbReference type="GO" id="GO:0002183">
    <property type="term" value="P:cytoplasmic translational initiation"/>
    <property type="evidence" value="ECO:0007669"/>
    <property type="project" value="TreeGrafter"/>
</dbReference>
<dbReference type="PANTHER" id="PTHR19877">
    <property type="entry name" value="EUKARYOTIC TRANSLATION INITIATION FACTOR 3 SUBUNIT I"/>
    <property type="match status" value="1"/>
</dbReference>
<comment type="similarity">
    <text evidence="3">Belongs to the WD repeat STRAP family.</text>
</comment>
<evidence type="ECO:0000256" key="3">
    <source>
        <dbReference type="ARBA" id="ARBA00038394"/>
    </source>
</evidence>
<name>A0A5J9UMC7_9POAL</name>
<reference evidence="6 7" key="1">
    <citation type="journal article" date="2019" name="Sci. Rep.">
        <title>A high-quality genome of Eragrostis curvula grass provides insights into Poaceae evolution and supports new strategies to enhance forage quality.</title>
        <authorList>
            <person name="Carballo J."/>
            <person name="Santos B.A.C.M."/>
            <person name="Zappacosta D."/>
            <person name="Garbus I."/>
            <person name="Selva J.P."/>
            <person name="Gallo C.A."/>
            <person name="Diaz A."/>
            <person name="Albertini E."/>
            <person name="Caccamo M."/>
            <person name="Echenique V."/>
        </authorList>
    </citation>
    <scope>NUCLEOTIDE SEQUENCE [LARGE SCALE GENOMIC DNA]</scope>
    <source>
        <strain evidence="7">cv. Victoria</strain>
        <tissue evidence="6">Leaf</tissue>
    </source>
</reference>
<dbReference type="Gramene" id="TVU24421">
    <property type="protein sequence ID" value="TVU24421"/>
    <property type="gene ID" value="EJB05_26855"/>
</dbReference>
<evidence type="ECO:0000256" key="4">
    <source>
        <dbReference type="ARBA" id="ARBA00040390"/>
    </source>
</evidence>
<dbReference type="InterPro" id="IPR015943">
    <property type="entry name" value="WD40/YVTN_repeat-like_dom_sf"/>
</dbReference>
<dbReference type="InterPro" id="IPR001680">
    <property type="entry name" value="WD40_rpt"/>
</dbReference>
<keyword evidence="2" id="KW-0677">Repeat</keyword>
<keyword evidence="7" id="KW-1185">Reference proteome</keyword>
<evidence type="ECO:0000256" key="5">
    <source>
        <dbReference type="PROSITE-ProRule" id="PRU00221"/>
    </source>
</evidence>
<sequence length="132" mass="15136">MAVNADMLGSVRTSNKVEKVPDWKTAERVRQQKTITSLSKSSDWSHFITGSLDKSAKLWDRRTLTLIKTYVKERPVNDVDISPTHDTFCFEFACRAISGEDGYLRLHHLDSDFFNIKISIKKMLQANPSFII</sequence>
<feature type="repeat" description="WD" evidence="5">
    <location>
        <begin position="28"/>
        <end position="69"/>
    </location>
</feature>
<protein>
    <recommendedName>
        <fullName evidence="4">Serine-threonine kinase receptor-associated protein</fullName>
    </recommendedName>
</protein>
<gene>
    <name evidence="6" type="ORF">EJB05_26855</name>
</gene>
<dbReference type="OrthoDB" id="24966at2759"/>
<dbReference type="AlphaFoldDB" id="A0A5J9UMC7"/>
<comment type="caution">
    <text evidence="6">The sequence shown here is derived from an EMBL/GenBank/DDBJ whole genome shotgun (WGS) entry which is preliminary data.</text>
</comment>
<feature type="non-terminal residue" evidence="6">
    <location>
        <position position="1"/>
    </location>
</feature>
<evidence type="ECO:0000256" key="2">
    <source>
        <dbReference type="ARBA" id="ARBA00022737"/>
    </source>
</evidence>
<organism evidence="6 7">
    <name type="scientific">Eragrostis curvula</name>
    <name type="common">weeping love grass</name>
    <dbReference type="NCBI Taxonomy" id="38414"/>
    <lineage>
        <taxon>Eukaryota</taxon>
        <taxon>Viridiplantae</taxon>
        <taxon>Streptophyta</taxon>
        <taxon>Embryophyta</taxon>
        <taxon>Tracheophyta</taxon>
        <taxon>Spermatophyta</taxon>
        <taxon>Magnoliopsida</taxon>
        <taxon>Liliopsida</taxon>
        <taxon>Poales</taxon>
        <taxon>Poaceae</taxon>
        <taxon>PACMAD clade</taxon>
        <taxon>Chloridoideae</taxon>
        <taxon>Eragrostideae</taxon>
        <taxon>Eragrostidinae</taxon>
        <taxon>Eragrostis</taxon>
    </lineage>
</organism>
<dbReference type="Proteomes" id="UP000324897">
    <property type="component" value="Chromosome 2"/>
</dbReference>
<dbReference type="Gene3D" id="2.130.10.10">
    <property type="entry name" value="YVTN repeat-like/Quinoprotein amine dehydrogenase"/>
    <property type="match status" value="1"/>
</dbReference>
<dbReference type="EMBL" id="RWGY01000013">
    <property type="protein sequence ID" value="TVU24421.1"/>
    <property type="molecule type" value="Genomic_DNA"/>
</dbReference>
<dbReference type="InterPro" id="IPR036322">
    <property type="entry name" value="WD40_repeat_dom_sf"/>
</dbReference>
<dbReference type="GO" id="GO:0003723">
    <property type="term" value="F:RNA binding"/>
    <property type="evidence" value="ECO:0007669"/>
    <property type="project" value="TreeGrafter"/>
</dbReference>
<evidence type="ECO:0000313" key="7">
    <source>
        <dbReference type="Proteomes" id="UP000324897"/>
    </source>
</evidence>
<evidence type="ECO:0000256" key="1">
    <source>
        <dbReference type="ARBA" id="ARBA00022574"/>
    </source>
</evidence>
<dbReference type="SMART" id="SM00320">
    <property type="entry name" value="WD40"/>
    <property type="match status" value="2"/>
</dbReference>
<dbReference type="Pfam" id="PF00400">
    <property type="entry name" value="WD40"/>
    <property type="match status" value="1"/>
</dbReference>
<keyword evidence="1 5" id="KW-0853">WD repeat</keyword>
<dbReference type="PROSITE" id="PS50082">
    <property type="entry name" value="WD_REPEATS_2"/>
    <property type="match status" value="1"/>
</dbReference>
<dbReference type="PANTHER" id="PTHR19877:SF1">
    <property type="entry name" value="EUKARYOTIC TRANSLATION INITIATION FACTOR 3 SUBUNIT I"/>
    <property type="match status" value="1"/>
</dbReference>
<accession>A0A5J9UMC7</accession>